<feature type="transmembrane region" description="Helical" evidence="1">
    <location>
        <begin position="92"/>
        <end position="118"/>
    </location>
</feature>
<reference evidence="2 3" key="1">
    <citation type="submission" date="2016-10" db="EMBL/GenBank/DDBJ databases">
        <authorList>
            <person name="de Groot N.N."/>
        </authorList>
    </citation>
    <scope>NUCLEOTIDE SEQUENCE [LARGE SCALE GENOMIC DNA]</scope>
    <source>
        <strain evidence="2 3">DSM 25927</strain>
    </source>
</reference>
<dbReference type="Proteomes" id="UP000199233">
    <property type="component" value="Unassembled WGS sequence"/>
</dbReference>
<keyword evidence="1" id="KW-0472">Membrane</keyword>
<dbReference type="OrthoDB" id="9807787at2"/>
<feature type="transmembrane region" description="Helical" evidence="1">
    <location>
        <begin position="170"/>
        <end position="188"/>
    </location>
</feature>
<dbReference type="RefSeq" id="WP_093286910.1">
    <property type="nucleotide sequence ID" value="NZ_FOFS01000010.1"/>
</dbReference>
<organism evidence="2 3">
    <name type="scientific">Solimonas aquatica</name>
    <dbReference type="NCBI Taxonomy" id="489703"/>
    <lineage>
        <taxon>Bacteria</taxon>
        <taxon>Pseudomonadati</taxon>
        <taxon>Pseudomonadota</taxon>
        <taxon>Gammaproteobacteria</taxon>
        <taxon>Nevskiales</taxon>
        <taxon>Nevskiaceae</taxon>
        <taxon>Solimonas</taxon>
    </lineage>
</organism>
<protein>
    <submittedName>
        <fullName evidence="2">Paraquat-inducible protein A</fullName>
    </submittedName>
</protein>
<evidence type="ECO:0000256" key="1">
    <source>
        <dbReference type="SAM" id="Phobius"/>
    </source>
</evidence>
<sequence>MPTLIVCEHCDTVYQRAPLQPGQRARCLRCAAPLYRADLAPPALLALTLAAAVVFLIANVFPIVSLDLQGSSSQSTLWGAIHAAWDSEVGPVAVLVALTAFFFPLLQILLLGAVLLALRRGGLRRSLLVDALHSLRFLRPWSMVEVFLLGALVAVVKMGALAAVQPRPGLYGFAALTLLLTALNSFDLHRLWECLDE</sequence>
<dbReference type="STRING" id="489703.SAMN04488038_11037"/>
<dbReference type="InterPro" id="IPR007498">
    <property type="entry name" value="PqiA-like"/>
</dbReference>
<evidence type="ECO:0000313" key="2">
    <source>
        <dbReference type="EMBL" id="SEQ73976.1"/>
    </source>
</evidence>
<dbReference type="AlphaFoldDB" id="A0A1H9IHD4"/>
<gene>
    <name evidence="2" type="ORF">SAMN04488038_11037</name>
</gene>
<name>A0A1H9IHD4_9GAMM</name>
<keyword evidence="1" id="KW-1133">Transmembrane helix</keyword>
<keyword evidence="1" id="KW-0812">Transmembrane</keyword>
<dbReference type="Pfam" id="PF04403">
    <property type="entry name" value="PqiA"/>
    <property type="match status" value="1"/>
</dbReference>
<keyword evidence="3" id="KW-1185">Reference proteome</keyword>
<evidence type="ECO:0000313" key="3">
    <source>
        <dbReference type="Proteomes" id="UP000199233"/>
    </source>
</evidence>
<feature type="transmembrane region" description="Helical" evidence="1">
    <location>
        <begin position="43"/>
        <end position="64"/>
    </location>
</feature>
<dbReference type="EMBL" id="FOFS01000010">
    <property type="protein sequence ID" value="SEQ73976.1"/>
    <property type="molecule type" value="Genomic_DNA"/>
</dbReference>
<accession>A0A1H9IHD4</accession>
<feature type="transmembrane region" description="Helical" evidence="1">
    <location>
        <begin position="146"/>
        <end position="164"/>
    </location>
</feature>
<proteinExistence type="predicted"/>